<protein>
    <recommendedName>
        <fullName evidence="1">GmrSD restriction endonucleases N-terminal domain-containing protein</fullName>
    </recommendedName>
</protein>
<keyword evidence="3" id="KW-1185">Reference proteome</keyword>
<dbReference type="EMBL" id="CP006721">
    <property type="protein sequence ID" value="AGX41963.1"/>
    <property type="molecule type" value="Genomic_DNA"/>
</dbReference>
<gene>
    <name evidence="2" type="ORF">CLSA_c09520</name>
</gene>
<dbReference type="KEGG" id="csb:CLSA_c09520"/>
<dbReference type="Pfam" id="PF03235">
    <property type="entry name" value="GmrSD_N"/>
    <property type="match status" value="1"/>
</dbReference>
<organism evidence="2 3">
    <name type="scientific">Clostridium saccharobutylicum DSM 13864</name>
    <dbReference type="NCBI Taxonomy" id="1345695"/>
    <lineage>
        <taxon>Bacteria</taxon>
        <taxon>Bacillati</taxon>
        <taxon>Bacillota</taxon>
        <taxon>Clostridia</taxon>
        <taxon>Eubacteriales</taxon>
        <taxon>Clostridiaceae</taxon>
        <taxon>Clostridium</taxon>
    </lineage>
</organism>
<dbReference type="InterPro" id="IPR004919">
    <property type="entry name" value="GmrSD_N"/>
</dbReference>
<dbReference type="GeneID" id="55473480"/>
<sequence>MRESIQIGLIDLFCKEKNIIIPVIQRDYCMGSYMDADDSLLTYILNKFRKYSLNNADENKNIVLSAITVYENNENVYIYDGQQRIFTMYCLLKFIDFKIQECNCESSEDSFQNIMTQIQFQFRKAINEVFKENNDNLVTYATKSVNNLKETFNKRAVNLDFVSLKVFILKKIKFDRVSVKGELSTAEQFFIDINSGVPIVPYEIFKCLLNNKADKCINDKETKKQWFSNIDNDWLDIFYKFKEVTLVNETSREELMEMRFLEFCCRMIYWEKQLNNEQLGKHALELKSFNDTRDTDDINDTVKFIDILEVDDFDRISKILNSLETELKAEGSSENNNIVNLVGGTFNAGSQGKKRIGTLYFDTMCEENIIYIRKFLKKLCSDKCGDNNEDKEQDNSLNIERAKDLVVWAILNELVNPNIKIVKAVKNEWNKFVIYDKPIAYLTPNFVGTWKEIIYPVPQYYYDFKYDEVYESLVGKENYNEDEKNKLNDIMKIILKKENCKINLKIIPKNEPEYYDFMKIKENQIKYPEVAKYQITYKYRRCNFYKPDKKNYGILKKLNDIIIYDEDGYGYYLSVNDRFNFYKDCKYGVSRWEIKEKVKVQACIRLDKEYSIQFDAKQIN</sequence>
<dbReference type="AlphaFoldDB" id="U5MN84"/>
<proteinExistence type="predicted"/>
<evidence type="ECO:0000259" key="1">
    <source>
        <dbReference type="Pfam" id="PF03235"/>
    </source>
</evidence>
<name>U5MN84_CLOSA</name>
<dbReference type="HOGENOM" id="CLU_440561_0_0_9"/>
<evidence type="ECO:0000313" key="2">
    <source>
        <dbReference type="EMBL" id="AGX41963.1"/>
    </source>
</evidence>
<feature type="domain" description="GmrSD restriction endonucleases N-terminal" evidence="1">
    <location>
        <begin position="10"/>
        <end position="209"/>
    </location>
</feature>
<dbReference type="OrthoDB" id="9798761at2"/>
<dbReference type="RefSeq" id="WP_022744247.1">
    <property type="nucleotide sequence ID" value="NC_022571.1"/>
</dbReference>
<dbReference type="PATRIC" id="fig|1345695.10.peg.682"/>
<evidence type="ECO:0000313" key="3">
    <source>
        <dbReference type="Proteomes" id="UP000017118"/>
    </source>
</evidence>
<reference evidence="2 3" key="1">
    <citation type="journal article" date="2013" name="Genome Announc.">
        <title>Complete Genome Sequence of the Solvent Producer Clostridium saccharobutylicum NCP262 (DSM 13864).</title>
        <authorList>
            <person name="Poehlein A."/>
            <person name="Hartwich K."/>
            <person name="Krabben P."/>
            <person name="Ehrenreich A."/>
            <person name="Liebl W."/>
            <person name="Durre P."/>
            <person name="Gottschalk G."/>
            <person name="Daniel R."/>
        </authorList>
    </citation>
    <scope>NUCLEOTIDE SEQUENCE [LARGE SCALE GENOMIC DNA]</scope>
    <source>
        <strain evidence="2">DSM 13864</strain>
    </source>
</reference>
<accession>U5MN84</accession>
<dbReference type="Proteomes" id="UP000017118">
    <property type="component" value="Chromosome"/>
</dbReference>